<feature type="compositionally biased region" description="Low complexity" evidence="1">
    <location>
        <begin position="17"/>
        <end position="28"/>
    </location>
</feature>
<sequence length="697" mass="74931">MSLSSAMVSEPPIPGASSSHNSLSTSGSPVTPPRYPTAHLSAGPRKIRTSSAQTQRLETFEDLLKEAGYSHTRVITPRAERLAKDAATYSSHKRDDSSETDVNTSDSALSGAARYAVRVAKLLSWVSGGSTSVADPKRGEQQPEIINNSKPESDGRRDQSPTPLEPGRRSHPHSSSSNELLQPTPKLPTTAKGASFDFATPISSSSTMFIASTATSTMTMRPALQTKTPPLRHTTSSPQLPNSNGSVTPNTASSQPFPPQKSRQNSRKSSAKPSSSKRSQLPDDWHDSKSRRDQERTPRRRRLPSEKLLARSGSLTNATARVAAEATSQKTHLSPVTVSCRSASVDATTRNKRRKELPLLTPSADTGAWPPAADTGRGRRGPPLSNLNLHAANGKRSLARTGSASSARGFSSLSRNGSAYTSLSRAAGSRWDRADDSNWAEYSHRNSPVIANFKHLPSLGYDTHTDEDRGAVLDDDSDNEPHLANILAPHVSPLPDAHGGPPNSALNRPGPVGRQQSIQSLRACLVRHESRGRRSSVAASRVTSPHRAAFPAEQVVPHSAVPIISLPAPMQPTGPSVPPLPGGDDRLGASLSKRRSMGHFEPRRPHGTVLRKVDTIDTVERGRSGSRTTTLLSLGLNALQWQSTASRSPSHSVQGTRRTARTGSTTARDMSKGKKDKMSKKELETERLLWGTSWGRK</sequence>
<feature type="region of interest" description="Disordered" evidence="1">
    <location>
        <begin position="227"/>
        <end position="316"/>
    </location>
</feature>
<gene>
    <name evidence="2" type="ORF">M408DRAFT_333588</name>
</gene>
<feature type="compositionally biased region" description="Polar residues" evidence="1">
    <location>
        <begin position="227"/>
        <end position="255"/>
    </location>
</feature>
<feature type="region of interest" description="Disordered" evidence="1">
    <location>
        <begin position="128"/>
        <end position="206"/>
    </location>
</feature>
<dbReference type="Proteomes" id="UP000054097">
    <property type="component" value="Unassembled WGS sequence"/>
</dbReference>
<proteinExistence type="predicted"/>
<evidence type="ECO:0000313" key="3">
    <source>
        <dbReference type="Proteomes" id="UP000054097"/>
    </source>
</evidence>
<protein>
    <submittedName>
        <fullName evidence="2">Uncharacterized protein</fullName>
    </submittedName>
</protein>
<name>A0A0C3APW0_SERVB</name>
<feature type="region of interest" description="Disordered" evidence="1">
    <location>
        <begin position="1"/>
        <end position="54"/>
    </location>
</feature>
<accession>A0A0C3APW0</accession>
<dbReference type="AlphaFoldDB" id="A0A0C3APW0"/>
<feature type="region of interest" description="Disordered" evidence="1">
    <location>
        <begin position="70"/>
        <end position="109"/>
    </location>
</feature>
<feature type="compositionally biased region" description="Polar residues" evidence="1">
    <location>
        <begin position="642"/>
        <end position="654"/>
    </location>
</feature>
<feature type="compositionally biased region" description="Low complexity" evidence="1">
    <location>
        <begin position="655"/>
        <end position="668"/>
    </location>
</feature>
<reference evidence="2 3" key="1">
    <citation type="submission" date="2014-04" db="EMBL/GenBank/DDBJ databases">
        <authorList>
            <consortium name="DOE Joint Genome Institute"/>
            <person name="Kuo A."/>
            <person name="Zuccaro A."/>
            <person name="Kohler A."/>
            <person name="Nagy L.G."/>
            <person name="Floudas D."/>
            <person name="Copeland A."/>
            <person name="Barry K.W."/>
            <person name="Cichocki N."/>
            <person name="Veneault-Fourrey C."/>
            <person name="LaButti K."/>
            <person name="Lindquist E.A."/>
            <person name="Lipzen A."/>
            <person name="Lundell T."/>
            <person name="Morin E."/>
            <person name="Murat C."/>
            <person name="Sun H."/>
            <person name="Tunlid A."/>
            <person name="Henrissat B."/>
            <person name="Grigoriev I.V."/>
            <person name="Hibbett D.S."/>
            <person name="Martin F."/>
            <person name="Nordberg H.P."/>
            <person name="Cantor M.N."/>
            <person name="Hua S.X."/>
        </authorList>
    </citation>
    <scope>NUCLEOTIDE SEQUENCE [LARGE SCALE GENOMIC DNA]</scope>
    <source>
        <strain evidence="2 3">MAFF 305830</strain>
    </source>
</reference>
<organism evidence="2 3">
    <name type="scientific">Serendipita vermifera MAFF 305830</name>
    <dbReference type="NCBI Taxonomy" id="933852"/>
    <lineage>
        <taxon>Eukaryota</taxon>
        <taxon>Fungi</taxon>
        <taxon>Dikarya</taxon>
        <taxon>Basidiomycota</taxon>
        <taxon>Agaricomycotina</taxon>
        <taxon>Agaricomycetes</taxon>
        <taxon>Sebacinales</taxon>
        <taxon>Serendipitaceae</taxon>
        <taxon>Serendipita</taxon>
    </lineage>
</organism>
<keyword evidence="3" id="KW-1185">Reference proteome</keyword>
<feature type="compositionally biased region" description="Basic and acidic residues" evidence="1">
    <location>
        <begin position="280"/>
        <end position="309"/>
    </location>
</feature>
<feature type="compositionally biased region" description="Low complexity" evidence="1">
    <location>
        <begin position="399"/>
        <end position="415"/>
    </location>
</feature>
<dbReference type="OrthoDB" id="3256135at2759"/>
<reference evidence="3" key="2">
    <citation type="submission" date="2015-01" db="EMBL/GenBank/DDBJ databases">
        <title>Evolutionary Origins and Diversification of the Mycorrhizal Mutualists.</title>
        <authorList>
            <consortium name="DOE Joint Genome Institute"/>
            <consortium name="Mycorrhizal Genomics Consortium"/>
            <person name="Kohler A."/>
            <person name="Kuo A."/>
            <person name="Nagy L.G."/>
            <person name="Floudas D."/>
            <person name="Copeland A."/>
            <person name="Barry K.W."/>
            <person name="Cichocki N."/>
            <person name="Veneault-Fourrey C."/>
            <person name="LaButti K."/>
            <person name="Lindquist E.A."/>
            <person name="Lipzen A."/>
            <person name="Lundell T."/>
            <person name="Morin E."/>
            <person name="Murat C."/>
            <person name="Riley R."/>
            <person name="Ohm R."/>
            <person name="Sun H."/>
            <person name="Tunlid A."/>
            <person name="Henrissat B."/>
            <person name="Grigoriev I.V."/>
            <person name="Hibbett D.S."/>
            <person name="Martin F."/>
        </authorList>
    </citation>
    <scope>NUCLEOTIDE SEQUENCE [LARGE SCALE GENOMIC DNA]</scope>
    <source>
        <strain evidence="3">MAFF 305830</strain>
    </source>
</reference>
<dbReference type="EMBL" id="KN824388">
    <property type="protein sequence ID" value="KIM21281.1"/>
    <property type="molecule type" value="Genomic_DNA"/>
</dbReference>
<dbReference type="HOGENOM" id="CLU_395454_0_0_1"/>
<feature type="region of interest" description="Disordered" evidence="1">
    <location>
        <begin position="489"/>
        <end position="510"/>
    </location>
</feature>
<evidence type="ECO:0000256" key="1">
    <source>
        <dbReference type="SAM" id="MobiDB-lite"/>
    </source>
</evidence>
<feature type="region of interest" description="Disordered" evidence="1">
    <location>
        <begin position="642"/>
        <end position="684"/>
    </location>
</feature>
<feature type="region of interest" description="Disordered" evidence="1">
    <location>
        <begin position="342"/>
        <end position="427"/>
    </location>
</feature>
<evidence type="ECO:0000313" key="2">
    <source>
        <dbReference type="EMBL" id="KIM21281.1"/>
    </source>
</evidence>